<dbReference type="GO" id="GO:0016887">
    <property type="term" value="F:ATP hydrolysis activity"/>
    <property type="evidence" value="ECO:0007669"/>
    <property type="project" value="InterPro"/>
</dbReference>
<dbReference type="Proteomes" id="UP000572984">
    <property type="component" value="Unassembled WGS sequence"/>
</dbReference>
<dbReference type="SUPFAM" id="SSF52540">
    <property type="entry name" value="P-loop containing nucleoside triphosphate hydrolases"/>
    <property type="match status" value="1"/>
</dbReference>
<evidence type="ECO:0000256" key="4">
    <source>
        <dbReference type="ARBA" id="ARBA00022840"/>
    </source>
</evidence>
<dbReference type="EMBL" id="JACDXJ010000001">
    <property type="protein sequence ID" value="MBA1155409.1"/>
    <property type="molecule type" value="Genomic_DNA"/>
</dbReference>
<dbReference type="InterPro" id="IPR003439">
    <property type="entry name" value="ABC_transporter-like_ATP-bd"/>
</dbReference>
<dbReference type="PROSITE" id="PS00211">
    <property type="entry name" value="ABC_TRANSPORTER_1"/>
    <property type="match status" value="1"/>
</dbReference>
<sequence>MMGKPIRIEHVTKSYNGLEALSSTSLHIEEGEFVSLVGPSGCGKSTLLRIVAGLDTPTNGRVSIADRTVTKPETDIGIVFQSPVLLDWRSVLDNVLLQAEARRLPHDVYAARAQDLLAAAGLKGFENAYPYQLSGGMSQRVSVCRALVHNPSLLLMDEPFGALDALTRDQMMVDLQKLWLRSRPTVIFVTHSVQEAVFLSDRIIVMAPRPGRVEAVLDVPLPRSRRLSMRGTAEFNAIVDEILHHFQRMGVIRDDEGETPDNTTMEMAL</sequence>
<protein>
    <submittedName>
        <fullName evidence="6">ABC transporter ATP-binding protein</fullName>
    </submittedName>
</protein>
<dbReference type="SMART" id="SM00382">
    <property type="entry name" value="AAA"/>
    <property type="match status" value="1"/>
</dbReference>
<keyword evidence="3" id="KW-0547">Nucleotide-binding</keyword>
<dbReference type="CDD" id="cd03293">
    <property type="entry name" value="ABC_NrtD_SsuB_transporters"/>
    <property type="match status" value="1"/>
</dbReference>
<comment type="caution">
    <text evidence="6">The sequence shown here is derived from an EMBL/GenBank/DDBJ whole genome shotgun (WGS) entry which is preliminary data.</text>
</comment>
<dbReference type="AlphaFoldDB" id="A0A838BJY0"/>
<dbReference type="Pfam" id="PF00005">
    <property type="entry name" value="ABC_tran"/>
    <property type="match status" value="1"/>
</dbReference>
<dbReference type="InterPro" id="IPR017871">
    <property type="entry name" value="ABC_transporter-like_CS"/>
</dbReference>
<keyword evidence="4 6" id="KW-0067">ATP-binding</keyword>
<keyword evidence="7" id="KW-1185">Reference proteome</keyword>
<name>A0A838BJY0_9HYPH</name>
<dbReference type="PANTHER" id="PTHR42788">
    <property type="entry name" value="TAURINE IMPORT ATP-BINDING PROTEIN-RELATED"/>
    <property type="match status" value="1"/>
</dbReference>
<feature type="domain" description="ABC transporter" evidence="5">
    <location>
        <begin position="6"/>
        <end position="233"/>
    </location>
</feature>
<comment type="similarity">
    <text evidence="1">Belongs to the ABC transporter superfamily.</text>
</comment>
<evidence type="ECO:0000313" key="7">
    <source>
        <dbReference type="Proteomes" id="UP000572984"/>
    </source>
</evidence>
<dbReference type="GO" id="GO:0005524">
    <property type="term" value="F:ATP binding"/>
    <property type="evidence" value="ECO:0007669"/>
    <property type="project" value="UniProtKB-KW"/>
</dbReference>
<gene>
    <name evidence="6" type="ORF">H0S73_04585</name>
</gene>
<evidence type="ECO:0000313" key="6">
    <source>
        <dbReference type="EMBL" id="MBA1155409.1"/>
    </source>
</evidence>
<proteinExistence type="inferred from homology"/>
<organism evidence="6 7">
    <name type="scientific">Microvirga mediterraneensis</name>
    <dbReference type="NCBI Taxonomy" id="2754695"/>
    <lineage>
        <taxon>Bacteria</taxon>
        <taxon>Pseudomonadati</taxon>
        <taxon>Pseudomonadota</taxon>
        <taxon>Alphaproteobacteria</taxon>
        <taxon>Hyphomicrobiales</taxon>
        <taxon>Methylobacteriaceae</taxon>
        <taxon>Microvirga</taxon>
    </lineage>
</organism>
<dbReference type="InterPro" id="IPR003593">
    <property type="entry name" value="AAA+_ATPase"/>
</dbReference>
<evidence type="ECO:0000256" key="2">
    <source>
        <dbReference type="ARBA" id="ARBA00022448"/>
    </source>
</evidence>
<dbReference type="Gene3D" id="3.40.50.300">
    <property type="entry name" value="P-loop containing nucleotide triphosphate hydrolases"/>
    <property type="match status" value="1"/>
</dbReference>
<evidence type="ECO:0000256" key="1">
    <source>
        <dbReference type="ARBA" id="ARBA00005417"/>
    </source>
</evidence>
<dbReference type="PANTHER" id="PTHR42788:SF13">
    <property type="entry name" value="ALIPHATIC SULFONATES IMPORT ATP-BINDING PROTEIN SSUB"/>
    <property type="match status" value="1"/>
</dbReference>
<reference evidence="6 7" key="1">
    <citation type="submission" date="2020-07" db="EMBL/GenBank/DDBJ databases">
        <title>Draft genome and description of Microvirga mediterraneensis Marseille-Q2068 sp. nov.</title>
        <authorList>
            <person name="Boxberger M."/>
        </authorList>
    </citation>
    <scope>NUCLEOTIDE SEQUENCE [LARGE SCALE GENOMIC DNA]</scope>
    <source>
        <strain evidence="6 7">Marseille-Q2068</strain>
    </source>
</reference>
<dbReference type="InterPro" id="IPR050166">
    <property type="entry name" value="ABC_transporter_ATP-bind"/>
</dbReference>
<accession>A0A838BJY0</accession>
<dbReference type="InterPro" id="IPR027417">
    <property type="entry name" value="P-loop_NTPase"/>
</dbReference>
<keyword evidence="2" id="KW-0813">Transport</keyword>
<evidence type="ECO:0000259" key="5">
    <source>
        <dbReference type="PROSITE" id="PS50893"/>
    </source>
</evidence>
<dbReference type="PROSITE" id="PS50893">
    <property type="entry name" value="ABC_TRANSPORTER_2"/>
    <property type="match status" value="1"/>
</dbReference>
<evidence type="ECO:0000256" key="3">
    <source>
        <dbReference type="ARBA" id="ARBA00022741"/>
    </source>
</evidence>